<dbReference type="AlphaFoldDB" id="A7N8X6"/>
<evidence type="ECO:0000313" key="2">
    <source>
        <dbReference type="Proteomes" id="UP000008152"/>
    </source>
</evidence>
<dbReference type="GO" id="GO:0015074">
    <property type="term" value="P:DNA integration"/>
    <property type="evidence" value="ECO:0007669"/>
    <property type="project" value="InterPro"/>
</dbReference>
<protein>
    <submittedName>
        <fullName evidence="1">Uncharacterized protein</fullName>
    </submittedName>
</protein>
<dbReference type="PATRIC" id="fig|338187.25.peg.5570"/>
<organism evidence="1 2">
    <name type="scientific">Vibrio campbellii (strain ATCC BAA-1116)</name>
    <dbReference type="NCBI Taxonomy" id="2902295"/>
    <lineage>
        <taxon>Bacteria</taxon>
        <taxon>Pseudomonadati</taxon>
        <taxon>Pseudomonadota</taxon>
        <taxon>Gammaproteobacteria</taxon>
        <taxon>Vibrionales</taxon>
        <taxon>Vibrionaceae</taxon>
        <taxon>Vibrio</taxon>
    </lineage>
</organism>
<accession>A7N8X6</accession>
<sequence>MRSYLGTSNINNTAPWVHGAHTKYEEVYLKAYTTPREAELEIGHYMVFYNEERNHQGLNDLTPDEAYFGRQRYAA</sequence>
<dbReference type="EMBL" id="CP000791">
    <property type="protein sequence ID" value="ABU75024.1"/>
    <property type="molecule type" value="Genomic_DNA"/>
</dbReference>
<dbReference type="InterPro" id="IPR012337">
    <property type="entry name" value="RNaseH-like_sf"/>
</dbReference>
<evidence type="ECO:0000313" key="1">
    <source>
        <dbReference type="EMBL" id="ABU75024.1"/>
    </source>
</evidence>
<dbReference type="Proteomes" id="UP000008152">
    <property type="component" value="Plasmid pVIBHAR"/>
</dbReference>
<name>A7N8X6_VIBC1</name>
<dbReference type="SUPFAM" id="SSF53098">
    <property type="entry name" value="Ribonuclease H-like"/>
    <property type="match status" value="1"/>
</dbReference>
<reference evidence="1 2" key="1">
    <citation type="submission" date="2007-08" db="EMBL/GenBank/DDBJ databases">
        <authorList>
            <consortium name="The Vibrio harveyi Genome Sequencing Project"/>
            <person name="Bassler B."/>
            <person name="Clifton S.W."/>
            <person name="Fulton L."/>
            <person name="Delehaunty K."/>
            <person name="Fronick C."/>
            <person name="Harrison M."/>
            <person name="Markivic C."/>
            <person name="Fulton R."/>
            <person name="Tin-Wollam A.-M."/>
            <person name="Shah N."/>
            <person name="Pepin K."/>
            <person name="Nash W."/>
            <person name="Thiruvilangam P."/>
            <person name="Bhonagiri V."/>
            <person name="Waters C."/>
            <person name="Tu K.C."/>
            <person name="Irgon J."/>
            <person name="Wilson R.K."/>
        </authorList>
    </citation>
    <scope>NUCLEOTIDE SEQUENCE [LARGE SCALE GENOMIC DNA]</scope>
    <source>
        <strain evidence="2">ATCC BAA-1116 / BB120</strain>
        <plasmid evidence="1 2">pVIBHAR</plasmid>
    </source>
</reference>
<gene>
    <name evidence="1" type="ordered locus">VIBHAR_p08177</name>
</gene>
<proteinExistence type="predicted"/>
<geneLocation type="plasmid" evidence="1 2">
    <name>pVIBHAR</name>
</geneLocation>
<keyword evidence="1" id="KW-0614">Plasmid</keyword>
<dbReference type="KEGG" id="vha:VIBHAR_p08177"/>